<gene>
    <name evidence="1" type="ORF">HHE94_14660</name>
</gene>
<organism evidence="1 2">
    <name type="scientific">Pseudoalteromonas arctica</name>
    <dbReference type="NCBI Taxonomy" id="394751"/>
    <lineage>
        <taxon>Bacteria</taxon>
        <taxon>Pseudomonadati</taxon>
        <taxon>Pseudomonadota</taxon>
        <taxon>Gammaproteobacteria</taxon>
        <taxon>Alteromonadales</taxon>
        <taxon>Pseudoalteromonadaceae</taxon>
        <taxon>Pseudoalteromonas</taxon>
    </lineage>
</organism>
<proteinExistence type="predicted"/>
<name>A0AAP6Y7G2_9GAMM</name>
<dbReference type="Proteomes" id="UP000549590">
    <property type="component" value="Unassembled WGS sequence"/>
</dbReference>
<dbReference type="AlphaFoldDB" id="A0AAP6Y7G2"/>
<protein>
    <submittedName>
        <fullName evidence="1">Uncharacterized protein</fullName>
    </submittedName>
</protein>
<reference evidence="1 2" key="1">
    <citation type="submission" date="2020-04" db="EMBL/GenBank/DDBJ databases">
        <title>Genome sequencing and assembly of Pseudoalteromonas arctica.</title>
        <authorList>
            <person name="Cook G.M."/>
        </authorList>
    </citation>
    <scope>NUCLEOTIDE SEQUENCE [LARGE SCALE GENOMIC DNA]</scope>
    <source>
        <strain evidence="1 2">NEC-BIFX-2020_001</strain>
    </source>
</reference>
<sequence length="168" mass="18972">MINILGNFARLEELFLMLDAKLSEIDLAIQSSADPDSDGLFDQSEYYVGLGFVAAQQYLVETVIFSGLGKNKKAYKLGPRHRSGIAYVAAINSAADWWKHEAEWWVDLDIIKNSNATTVNNVLVISYSNSYQLSNLLFALSNNKEIKLKCLLPIITEWEHALTNWKNK</sequence>
<dbReference type="RefSeq" id="WP_169044795.1">
    <property type="nucleotide sequence ID" value="NZ_JABBYB010000009.1"/>
</dbReference>
<evidence type="ECO:0000313" key="1">
    <source>
        <dbReference type="EMBL" id="NMP03943.1"/>
    </source>
</evidence>
<evidence type="ECO:0000313" key="2">
    <source>
        <dbReference type="Proteomes" id="UP000549590"/>
    </source>
</evidence>
<accession>A0AAP6Y7G2</accession>
<comment type="caution">
    <text evidence="1">The sequence shown here is derived from an EMBL/GenBank/DDBJ whole genome shotgun (WGS) entry which is preliminary data.</text>
</comment>
<dbReference type="EMBL" id="JABBYB010000009">
    <property type="protein sequence ID" value="NMP03943.1"/>
    <property type="molecule type" value="Genomic_DNA"/>
</dbReference>